<evidence type="ECO:0000259" key="10">
    <source>
        <dbReference type="PROSITE" id="PS50878"/>
    </source>
</evidence>
<organism evidence="11 12">
    <name type="scientific">Xenorhabdus anantnagensis</name>
    <dbReference type="NCBI Taxonomy" id="3025875"/>
    <lineage>
        <taxon>Bacteria</taxon>
        <taxon>Pseudomonadati</taxon>
        <taxon>Pseudomonadota</taxon>
        <taxon>Gammaproteobacteria</taxon>
        <taxon>Enterobacterales</taxon>
        <taxon>Morganellaceae</taxon>
        <taxon>Xenorhabdus</taxon>
    </lineage>
</organism>
<keyword evidence="4" id="KW-0479">Metal-binding</keyword>
<dbReference type="InterPro" id="IPR000477">
    <property type="entry name" value="RT_dom"/>
</dbReference>
<evidence type="ECO:0000256" key="9">
    <source>
        <dbReference type="ARBA" id="ARBA00048173"/>
    </source>
</evidence>
<dbReference type="InterPro" id="IPR051083">
    <property type="entry name" value="GrpII_Intron_Splice-Mob/Def"/>
</dbReference>
<accession>A0ABT5LN73</accession>
<dbReference type="SUPFAM" id="SSF56672">
    <property type="entry name" value="DNA/RNA polymerases"/>
    <property type="match status" value="1"/>
</dbReference>
<comment type="caution">
    <text evidence="11">The sequence shown here is derived from an EMBL/GenBank/DDBJ whole genome shotgun (WGS) entry which is preliminary data.</text>
</comment>
<dbReference type="PANTHER" id="PTHR34047">
    <property type="entry name" value="NUCLEAR INTRON MATURASE 1, MITOCHONDRIAL-RELATED"/>
    <property type="match status" value="1"/>
</dbReference>
<sequence length="312" mass="35914">MSNNPKSFRKLLQSTLFLSDELINTFIATAPYRYKIYDIAKRNSNEMRRIAHPSKELKFIQRIIVKELSSLLPVHECAYAYRTGRGIKENALIHSKNSYLLKFDLSNFFNSLTPDIFFAECKRNNIYFDKDNASIISNCLFYREHRKASLKLSVGAPSSPFISNAIMYSFDKSIEKACNNKGINFTRYADDMTFSTNTKHVLVGFDSIVKDVLFDLFRDAISLNHDKTIFSSKAHNRHITGVTISNDDNISLGRDRKRYISSAIHHFSLDRLNESEINKLKGLLAFSEYIEPAFVARMVKKYGAEVIKKLKK</sequence>
<keyword evidence="6 11" id="KW-0695">RNA-directed DNA polymerase</keyword>
<dbReference type="InterPro" id="IPR000123">
    <property type="entry name" value="Reverse_transcriptase_msDNA"/>
</dbReference>
<evidence type="ECO:0000256" key="1">
    <source>
        <dbReference type="ARBA" id="ARBA00012493"/>
    </source>
</evidence>
<keyword evidence="2" id="KW-0808">Transferase</keyword>
<evidence type="ECO:0000256" key="5">
    <source>
        <dbReference type="ARBA" id="ARBA00022842"/>
    </source>
</evidence>
<dbReference type="RefSeq" id="WP_273574327.1">
    <property type="nucleotide sequence ID" value="NZ_JAQRFN010000002.1"/>
</dbReference>
<comment type="catalytic activity">
    <reaction evidence="9">
        <text>DNA(n) + a 2'-deoxyribonucleoside 5'-triphosphate = DNA(n+1) + diphosphate</text>
        <dbReference type="Rhea" id="RHEA:22508"/>
        <dbReference type="Rhea" id="RHEA-COMP:17339"/>
        <dbReference type="Rhea" id="RHEA-COMP:17340"/>
        <dbReference type="ChEBI" id="CHEBI:33019"/>
        <dbReference type="ChEBI" id="CHEBI:61560"/>
        <dbReference type="ChEBI" id="CHEBI:173112"/>
        <dbReference type="EC" id="2.7.7.49"/>
    </reaction>
</comment>
<evidence type="ECO:0000256" key="3">
    <source>
        <dbReference type="ARBA" id="ARBA00022695"/>
    </source>
</evidence>
<dbReference type="Pfam" id="PF00078">
    <property type="entry name" value="RVT_1"/>
    <property type="match status" value="1"/>
</dbReference>
<keyword evidence="3" id="KW-0548">Nucleotidyltransferase</keyword>
<feature type="domain" description="Reverse transcriptase" evidence="10">
    <location>
        <begin position="20"/>
        <end position="244"/>
    </location>
</feature>
<evidence type="ECO:0000313" key="12">
    <source>
        <dbReference type="Proteomes" id="UP001220225"/>
    </source>
</evidence>
<protein>
    <recommendedName>
        <fullName evidence="1">RNA-directed DNA polymerase</fullName>
        <ecNumber evidence="1">2.7.7.49</ecNumber>
    </recommendedName>
</protein>
<evidence type="ECO:0000313" key="11">
    <source>
        <dbReference type="EMBL" id="MDC9595858.1"/>
    </source>
</evidence>
<dbReference type="Proteomes" id="UP001220225">
    <property type="component" value="Unassembled WGS sequence"/>
</dbReference>
<keyword evidence="5" id="KW-0460">Magnesium</keyword>
<proteinExistence type="inferred from homology"/>
<dbReference type="EC" id="2.7.7.49" evidence="1"/>
<evidence type="ECO:0000256" key="2">
    <source>
        <dbReference type="ARBA" id="ARBA00022679"/>
    </source>
</evidence>
<evidence type="ECO:0000256" key="4">
    <source>
        <dbReference type="ARBA" id="ARBA00022723"/>
    </source>
</evidence>
<keyword evidence="7" id="KW-0051">Antiviral defense</keyword>
<evidence type="ECO:0000256" key="6">
    <source>
        <dbReference type="ARBA" id="ARBA00022918"/>
    </source>
</evidence>
<dbReference type="PANTHER" id="PTHR34047:SF7">
    <property type="entry name" value="RNA-DIRECTED DNA POLYMERASE"/>
    <property type="match status" value="1"/>
</dbReference>
<dbReference type="InterPro" id="IPR043502">
    <property type="entry name" value="DNA/RNA_pol_sf"/>
</dbReference>
<dbReference type="NCBIfam" id="NF038233">
    <property type="entry name" value="retron_St85_RT"/>
    <property type="match status" value="1"/>
</dbReference>
<keyword evidence="12" id="KW-1185">Reference proteome</keyword>
<dbReference type="PROSITE" id="PS50878">
    <property type="entry name" value="RT_POL"/>
    <property type="match status" value="1"/>
</dbReference>
<comment type="similarity">
    <text evidence="8">Belongs to the bacterial reverse transcriptase family.</text>
</comment>
<gene>
    <name evidence="11" type="ORF">PSI14_02970</name>
</gene>
<evidence type="ECO:0000256" key="8">
    <source>
        <dbReference type="ARBA" id="ARBA00034120"/>
    </source>
</evidence>
<reference evidence="11 12" key="1">
    <citation type="submission" date="2023-02" db="EMBL/GenBank/DDBJ databases">
        <title>Entomopathogenic bacteria.</title>
        <authorList>
            <person name="Machado R.A."/>
        </authorList>
    </citation>
    <scope>NUCLEOTIDE SEQUENCE [LARGE SCALE GENOMIC DNA]</scope>
    <source>
        <strain evidence="11 12">XENO-2</strain>
    </source>
</reference>
<dbReference type="CDD" id="cd03487">
    <property type="entry name" value="RT_Bac_retron_II"/>
    <property type="match status" value="1"/>
</dbReference>
<dbReference type="EMBL" id="JAQRFN010000002">
    <property type="protein sequence ID" value="MDC9595858.1"/>
    <property type="molecule type" value="Genomic_DNA"/>
</dbReference>
<dbReference type="PRINTS" id="PR00866">
    <property type="entry name" value="RNADNAPOLMS"/>
</dbReference>
<name>A0ABT5LN73_9GAMM</name>
<dbReference type="GO" id="GO:0003964">
    <property type="term" value="F:RNA-directed DNA polymerase activity"/>
    <property type="evidence" value="ECO:0007669"/>
    <property type="project" value="UniProtKB-KW"/>
</dbReference>
<evidence type="ECO:0000256" key="7">
    <source>
        <dbReference type="ARBA" id="ARBA00023118"/>
    </source>
</evidence>